<keyword evidence="4" id="KW-1185">Reference proteome</keyword>
<organism evidence="3 4">
    <name type="scientific">Tilletiopsis washingtonensis</name>
    <dbReference type="NCBI Taxonomy" id="58919"/>
    <lineage>
        <taxon>Eukaryota</taxon>
        <taxon>Fungi</taxon>
        <taxon>Dikarya</taxon>
        <taxon>Basidiomycota</taxon>
        <taxon>Ustilaginomycotina</taxon>
        <taxon>Exobasidiomycetes</taxon>
        <taxon>Entylomatales</taxon>
        <taxon>Entylomatales incertae sedis</taxon>
        <taxon>Tilletiopsis</taxon>
    </lineage>
</organism>
<evidence type="ECO:0008006" key="5">
    <source>
        <dbReference type="Google" id="ProtNLM"/>
    </source>
</evidence>
<evidence type="ECO:0000313" key="4">
    <source>
        <dbReference type="Proteomes" id="UP000245946"/>
    </source>
</evidence>
<reference evidence="3 4" key="1">
    <citation type="journal article" date="2018" name="Mol. Biol. Evol.">
        <title>Broad Genomic Sampling Reveals a Smut Pathogenic Ancestry of the Fungal Clade Ustilaginomycotina.</title>
        <authorList>
            <person name="Kijpornyongpan T."/>
            <person name="Mondo S.J."/>
            <person name="Barry K."/>
            <person name="Sandor L."/>
            <person name="Lee J."/>
            <person name="Lipzen A."/>
            <person name="Pangilinan J."/>
            <person name="LaButti K."/>
            <person name="Hainaut M."/>
            <person name="Henrissat B."/>
            <person name="Grigoriev I.V."/>
            <person name="Spatafora J.W."/>
            <person name="Aime M.C."/>
        </authorList>
    </citation>
    <scope>NUCLEOTIDE SEQUENCE [LARGE SCALE GENOMIC DNA]</scope>
    <source>
        <strain evidence="3 4">MCA 4186</strain>
    </source>
</reference>
<evidence type="ECO:0000313" key="3">
    <source>
        <dbReference type="EMBL" id="PWO00977.1"/>
    </source>
</evidence>
<feature type="transmembrane region" description="Helical" evidence="2">
    <location>
        <begin position="386"/>
        <end position="405"/>
    </location>
</feature>
<feature type="compositionally biased region" description="Low complexity" evidence="1">
    <location>
        <begin position="75"/>
        <end position="91"/>
    </location>
</feature>
<feature type="transmembrane region" description="Helical" evidence="2">
    <location>
        <begin position="566"/>
        <end position="587"/>
    </location>
</feature>
<feature type="region of interest" description="Disordered" evidence="1">
    <location>
        <begin position="669"/>
        <end position="691"/>
    </location>
</feature>
<dbReference type="Proteomes" id="UP000245946">
    <property type="component" value="Unassembled WGS sequence"/>
</dbReference>
<dbReference type="EMBL" id="KZ819284">
    <property type="protein sequence ID" value="PWO00977.1"/>
    <property type="molecule type" value="Genomic_DNA"/>
</dbReference>
<feature type="transmembrane region" description="Helical" evidence="2">
    <location>
        <begin position="353"/>
        <end position="374"/>
    </location>
</feature>
<keyword evidence="2" id="KW-0812">Transmembrane</keyword>
<gene>
    <name evidence="3" type="ORF">FA09DRAFT_333260</name>
</gene>
<dbReference type="STRING" id="58919.A0A316ZI78"/>
<dbReference type="RefSeq" id="XP_025601255.1">
    <property type="nucleotide sequence ID" value="XM_025743680.1"/>
</dbReference>
<protein>
    <recommendedName>
        <fullName evidence="5">Low temperature requirement A</fullName>
    </recommendedName>
</protein>
<dbReference type="InterPro" id="IPR010640">
    <property type="entry name" value="Low_temperature_requirement_A"/>
</dbReference>
<feature type="compositionally biased region" description="Basic and acidic residues" evidence="1">
    <location>
        <begin position="669"/>
        <end position="688"/>
    </location>
</feature>
<feature type="transmembrane region" description="Helical" evidence="2">
    <location>
        <begin position="495"/>
        <end position="513"/>
    </location>
</feature>
<dbReference type="OrthoDB" id="191995at2759"/>
<dbReference type="PANTHER" id="PTHR36840">
    <property type="entry name" value="BLL5714 PROTEIN"/>
    <property type="match status" value="1"/>
</dbReference>
<feature type="transmembrane region" description="Helical" evidence="2">
    <location>
        <begin position="465"/>
        <end position="483"/>
    </location>
</feature>
<evidence type="ECO:0000256" key="2">
    <source>
        <dbReference type="SAM" id="Phobius"/>
    </source>
</evidence>
<dbReference type="Pfam" id="PF06772">
    <property type="entry name" value="LtrA"/>
    <property type="match status" value="2"/>
</dbReference>
<dbReference type="GeneID" id="37271224"/>
<sequence length="778" mass="85337">MSAYKYSVPTPQRSPRSHDDAAGSDVVEDPNLVSWHHAHHASQPQQPHPHHHHHGAHERSSGWHHVPVGPHPQSAPVGHAYPPPGAAAGQAGYDGSPPIDDLDTPLMHAPGPPGRSEHGGGPYAARPMEHDASQQSAFDLAHGRKNAPAREHVPEINEAVPVRFAHLFKRPVVRQWLHDGQLWRECGERTPSRFELFFDLVFVGSISQLAHGAAETSSWVNVVKFLVLFFPAWSVWTDVSSFLDVHGSDDILQRCYILLVMCILMGYTANATGIKIDHAKEGIIVGATTVPAGTTGEAAGAVEHRALDFLVRKAFPTLVSRAGGGGSGEQEELLLVKQVGSTMYWFAEDYDRAIAAAIAFYLTAKALRLALYFIYGVMLPRFRKALFLHTITLFVISAIYVPLVFTTRETSPALILWLAAAGLIAELLSRYFIAAAMQISHGRAKHRGQSSFIPALSIEHLMERMMLFVILTTGEILIVSSYTATSDSIGPVEKFWRASLSIVIAFNVIWLYFDADASRTFAHALRRHWWHSITWTHLHFPLVAAIVLLASALSKLIALDHVSAGYEWYLGGSLGVIMLSMATIGLLHKNLDVRGSSLIPHWFRVTQRFAVAAAFAALPIRHDWSSISFLGTCAGLLSIQVLVETFGKVGAVGRHYDAERAAALRAARLEASRERSPSSHGHGEKEIPLSKLSTLSPSAASSMHPAASERRASSAHLVRRMFDKDYAVRAPTSRDSWHEWEDLTEEEIGEEDVGVESALGSIEAKHVSSGQRWAYAAT</sequence>
<name>A0A316ZI78_9BASI</name>
<feature type="region of interest" description="Disordered" evidence="1">
    <location>
        <begin position="1"/>
        <end position="137"/>
    </location>
</feature>
<accession>A0A316ZI78</accession>
<evidence type="ECO:0000256" key="1">
    <source>
        <dbReference type="SAM" id="MobiDB-lite"/>
    </source>
</evidence>
<proteinExistence type="predicted"/>
<dbReference type="PANTHER" id="PTHR36840:SF1">
    <property type="entry name" value="BLL5714 PROTEIN"/>
    <property type="match status" value="1"/>
</dbReference>
<feature type="transmembrane region" description="Helical" evidence="2">
    <location>
        <begin position="411"/>
        <end position="433"/>
    </location>
</feature>
<feature type="transmembrane region" description="Helical" evidence="2">
    <location>
        <begin position="251"/>
        <end position="269"/>
    </location>
</feature>
<feature type="transmembrane region" description="Helical" evidence="2">
    <location>
        <begin position="534"/>
        <end position="554"/>
    </location>
</feature>
<feature type="transmembrane region" description="Helical" evidence="2">
    <location>
        <begin position="219"/>
        <end position="239"/>
    </location>
</feature>
<keyword evidence="2" id="KW-1133">Transmembrane helix</keyword>
<dbReference type="AlphaFoldDB" id="A0A316ZI78"/>
<keyword evidence="2" id="KW-0472">Membrane</keyword>